<dbReference type="GO" id="GO:0006508">
    <property type="term" value="P:proteolysis"/>
    <property type="evidence" value="ECO:0007669"/>
    <property type="project" value="InterPro"/>
</dbReference>
<keyword evidence="5" id="KW-1185">Reference proteome</keyword>
<dbReference type="Proteomes" id="UP000006008">
    <property type="component" value="Unassembled WGS sequence"/>
</dbReference>
<dbReference type="EMBL" id="ADLD01000004">
    <property type="protein sequence ID" value="EHB93077.1"/>
    <property type="molecule type" value="Genomic_DNA"/>
</dbReference>
<dbReference type="PANTHER" id="PTHR12147">
    <property type="entry name" value="METALLOPEPTIDASE M28 FAMILY MEMBER"/>
    <property type="match status" value="1"/>
</dbReference>
<feature type="chain" id="PRO_5003477782" description="Peptidase M28 domain-containing protein" evidence="1">
    <location>
        <begin position="20"/>
        <end position="496"/>
    </location>
</feature>
<dbReference type="GO" id="GO:0008235">
    <property type="term" value="F:metalloexopeptidase activity"/>
    <property type="evidence" value="ECO:0007669"/>
    <property type="project" value="InterPro"/>
</dbReference>
<dbReference type="Gene3D" id="3.50.30.30">
    <property type="match status" value="1"/>
</dbReference>
<proteinExistence type="predicted"/>
<keyword evidence="1" id="KW-0732">Signal</keyword>
<dbReference type="GeneID" id="92816765"/>
<evidence type="ECO:0000259" key="3">
    <source>
        <dbReference type="Pfam" id="PF04389"/>
    </source>
</evidence>
<name>G5H5Y3_9BACT</name>
<dbReference type="InterPro" id="IPR007484">
    <property type="entry name" value="Peptidase_M28"/>
</dbReference>
<evidence type="ECO:0000256" key="1">
    <source>
        <dbReference type="SAM" id="SignalP"/>
    </source>
</evidence>
<dbReference type="PANTHER" id="PTHR12147:SF26">
    <property type="entry name" value="PEPTIDASE M28 DOMAIN-CONTAINING PROTEIN"/>
    <property type="match status" value="1"/>
</dbReference>
<sequence>MKKLILILMVAVFAGRISAADQPSQLTDQQKAMMTAFHAATPEDIHTWAHELLKDEYRGRRSGDVGYDKAVTYVIDHFKKWGLKPMGDNGTYENTFAQPYNDVQSVGHLKAFYLLGKDTVVKDYLPRKDYFPTALSGNGDVTGELVYVGYGVTAPELKYDDYKGVDVRGKIVLCEGGYPYQGKNLDTLKMWSEHQRAGAKIAAAAEAGAAGVLFVSKYANPFPRRAEDDVVVAFISEATAKELMAGTGRTLGQWRDRFKAFKGKPVFTGRTVSVAADTKFYPDNTTANVVGVIEGTDPVLKNEYIILGAHLDHLGMLPEMYPGALDNVSGSVIMMAAAKALATSGVQMKRSVIVVLFAAEELGVLGAGHYLKSMPFPKDKITCMVNIDMLGKGNGLMVNTATEWKDLVPYFRDGSENWARRPFSTVMNDWSYATRMFTDGNAFQNEKIPTIEMRATGGPWPQAYHVPEDTIDQLDPVIMADAARALCIAVINIANK</sequence>
<dbReference type="Pfam" id="PF02225">
    <property type="entry name" value="PA"/>
    <property type="match status" value="1"/>
</dbReference>
<gene>
    <name evidence="4" type="ORF">HMPREF9450_00343</name>
</gene>
<dbReference type="Pfam" id="PF04389">
    <property type="entry name" value="Peptidase_M28"/>
    <property type="match status" value="1"/>
</dbReference>
<dbReference type="SUPFAM" id="SSF53187">
    <property type="entry name" value="Zn-dependent exopeptidases"/>
    <property type="match status" value="1"/>
</dbReference>
<dbReference type="InterPro" id="IPR003137">
    <property type="entry name" value="PA_domain"/>
</dbReference>
<reference evidence="4 5" key="1">
    <citation type="submission" date="2011-08" db="EMBL/GenBank/DDBJ databases">
        <title>The Genome Sequence of Alistipes indistinctus YIT 12060.</title>
        <authorList>
            <consortium name="The Broad Institute Genome Sequencing Platform"/>
            <person name="Earl A."/>
            <person name="Ward D."/>
            <person name="Feldgarden M."/>
            <person name="Gevers D."/>
            <person name="Morotomi M."/>
            <person name="Young S.K."/>
            <person name="Zeng Q."/>
            <person name="Gargeya S."/>
            <person name="Fitzgerald M."/>
            <person name="Haas B."/>
            <person name="Abouelleil A."/>
            <person name="Alvarado L."/>
            <person name="Arachchi H.M."/>
            <person name="Berlin A."/>
            <person name="Brown A."/>
            <person name="Chapman S.B."/>
            <person name="Chen Z."/>
            <person name="Dunbar C."/>
            <person name="Freedman E."/>
            <person name="Gearin G."/>
            <person name="Gellesch M."/>
            <person name="Goldberg J."/>
            <person name="Griggs A."/>
            <person name="Gujja S."/>
            <person name="Heiman D."/>
            <person name="Howarth C."/>
            <person name="Larson L."/>
            <person name="Lui A."/>
            <person name="MacDonald P.J.P."/>
            <person name="Montmayeur A."/>
            <person name="Murphy C."/>
            <person name="Neiman D."/>
            <person name="Pearson M."/>
            <person name="Priest M."/>
            <person name="Roberts A."/>
            <person name="Saif S."/>
            <person name="Shea T."/>
            <person name="Shenoy N."/>
            <person name="Sisk P."/>
            <person name="Stolte C."/>
            <person name="Sykes S."/>
            <person name="Wortman J."/>
            <person name="Nusbaum C."/>
            <person name="Birren B."/>
        </authorList>
    </citation>
    <scope>NUCLEOTIDE SEQUENCE [LARGE SCALE GENOMIC DNA]</scope>
    <source>
        <strain evidence="4 5">YIT 12060</strain>
    </source>
</reference>
<dbReference type="SUPFAM" id="SSF52025">
    <property type="entry name" value="PA domain"/>
    <property type="match status" value="1"/>
</dbReference>
<organism evidence="4 5">
    <name type="scientific">Alistipes indistinctus YIT 12060</name>
    <dbReference type="NCBI Taxonomy" id="742725"/>
    <lineage>
        <taxon>Bacteria</taxon>
        <taxon>Pseudomonadati</taxon>
        <taxon>Bacteroidota</taxon>
        <taxon>Bacteroidia</taxon>
        <taxon>Bacteroidales</taxon>
        <taxon>Rikenellaceae</taxon>
        <taxon>Alistipes</taxon>
    </lineage>
</organism>
<dbReference type="InterPro" id="IPR046450">
    <property type="entry name" value="PA_dom_sf"/>
</dbReference>
<dbReference type="Gene3D" id="3.40.630.10">
    <property type="entry name" value="Zn peptidases"/>
    <property type="match status" value="1"/>
</dbReference>
<dbReference type="eggNOG" id="COG2234">
    <property type="taxonomic scope" value="Bacteria"/>
</dbReference>
<comment type="caution">
    <text evidence="4">The sequence shown here is derived from an EMBL/GenBank/DDBJ whole genome shotgun (WGS) entry which is preliminary data.</text>
</comment>
<evidence type="ECO:0000259" key="2">
    <source>
        <dbReference type="Pfam" id="PF02225"/>
    </source>
</evidence>
<accession>G5H5Y3</accession>
<feature type="signal peptide" evidence="1">
    <location>
        <begin position="1"/>
        <end position="19"/>
    </location>
</feature>
<evidence type="ECO:0008006" key="6">
    <source>
        <dbReference type="Google" id="ProtNLM"/>
    </source>
</evidence>
<protein>
    <recommendedName>
        <fullName evidence="6">Peptidase M28 domain-containing protein</fullName>
    </recommendedName>
</protein>
<evidence type="ECO:0000313" key="5">
    <source>
        <dbReference type="Proteomes" id="UP000006008"/>
    </source>
</evidence>
<dbReference type="STRING" id="742725.HMPREF9450_00343"/>
<dbReference type="HOGENOM" id="CLU_019932_1_0_10"/>
<dbReference type="AlphaFoldDB" id="G5H5Y3"/>
<dbReference type="OrthoDB" id="9764939at2"/>
<dbReference type="PATRIC" id="fig|742725.3.peg.388"/>
<dbReference type="InterPro" id="IPR045175">
    <property type="entry name" value="M28_fam"/>
</dbReference>
<dbReference type="RefSeq" id="WP_009133149.1">
    <property type="nucleotide sequence ID" value="NZ_CP102250.1"/>
</dbReference>
<feature type="domain" description="Peptidase M28" evidence="3">
    <location>
        <begin position="288"/>
        <end position="485"/>
    </location>
</feature>
<feature type="domain" description="PA" evidence="2">
    <location>
        <begin position="141"/>
        <end position="243"/>
    </location>
</feature>
<evidence type="ECO:0000313" key="4">
    <source>
        <dbReference type="EMBL" id="EHB93077.1"/>
    </source>
</evidence>